<proteinExistence type="predicted"/>
<keyword evidence="2" id="KW-1185">Reference proteome</keyword>
<evidence type="ECO:0000313" key="2">
    <source>
        <dbReference type="Proteomes" id="UP001055072"/>
    </source>
</evidence>
<name>A0ACB8UGR2_9APHY</name>
<dbReference type="EMBL" id="MU274902">
    <property type="protein sequence ID" value="KAI0093456.1"/>
    <property type="molecule type" value="Genomic_DNA"/>
</dbReference>
<gene>
    <name evidence="1" type="ORF">BDY19DRAFT_427370</name>
</gene>
<evidence type="ECO:0000313" key="1">
    <source>
        <dbReference type="EMBL" id="KAI0093456.1"/>
    </source>
</evidence>
<comment type="caution">
    <text evidence="1">The sequence shown here is derived from an EMBL/GenBank/DDBJ whole genome shotgun (WGS) entry which is preliminary data.</text>
</comment>
<dbReference type="Proteomes" id="UP001055072">
    <property type="component" value="Unassembled WGS sequence"/>
</dbReference>
<sequence length="328" mass="37021">MEDIRFVLEAPQNTRAHKKRPRLVTSCDNCRLKKIKCIQSAPMSVCEACSSARLPCRFRDREKYFAERSKLVSSSSKTSAAARQQIDMVMTTDVPPPQLAHNSSHPNGSVARSPPKRNTAYHPYHHISLSQQARSSSMPLVSPPPPPAPSPLFDPKYPDRPRSHFMLPYINAFFDNLSIWFPFIAFDETIKRFLMQDLPVLQANCIAALAVRYVDIAEVAEWGVSRAIDDYSYVAKSLANSALVEGPDMDTLHSLILLAWVEYNQQRQAEFIRYGQLAIHVSMTLGLSNERAIEMCGHSEYERTLFKNTRMCITVLESTLQSCQASPV</sequence>
<reference evidence="1" key="1">
    <citation type="journal article" date="2021" name="Environ. Microbiol.">
        <title>Gene family expansions and transcriptome signatures uncover fungal adaptations to wood decay.</title>
        <authorList>
            <person name="Hage H."/>
            <person name="Miyauchi S."/>
            <person name="Viragh M."/>
            <person name="Drula E."/>
            <person name="Min B."/>
            <person name="Chaduli D."/>
            <person name="Navarro D."/>
            <person name="Favel A."/>
            <person name="Norest M."/>
            <person name="Lesage-Meessen L."/>
            <person name="Balint B."/>
            <person name="Merenyi Z."/>
            <person name="de Eugenio L."/>
            <person name="Morin E."/>
            <person name="Martinez A.T."/>
            <person name="Baldrian P."/>
            <person name="Stursova M."/>
            <person name="Martinez M.J."/>
            <person name="Novotny C."/>
            <person name="Magnuson J.K."/>
            <person name="Spatafora J.W."/>
            <person name="Maurice S."/>
            <person name="Pangilinan J."/>
            <person name="Andreopoulos W."/>
            <person name="LaButti K."/>
            <person name="Hundley H."/>
            <person name="Na H."/>
            <person name="Kuo A."/>
            <person name="Barry K."/>
            <person name="Lipzen A."/>
            <person name="Henrissat B."/>
            <person name="Riley R."/>
            <person name="Ahrendt S."/>
            <person name="Nagy L.G."/>
            <person name="Grigoriev I.V."/>
            <person name="Martin F."/>
            <person name="Rosso M.N."/>
        </authorList>
    </citation>
    <scope>NUCLEOTIDE SEQUENCE</scope>
    <source>
        <strain evidence="1">CBS 384.51</strain>
    </source>
</reference>
<organism evidence="1 2">
    <name type="scientific">Irpex rosettiformis</name>
    <dbReference type="NCBI Taxonomy" id="378272"/>
    <lineage>
        <taxon>Eukaryota</taxon>
        <taxon>Fungi</taxon>
        <taxon>Dikarya</taxon>
        <taxon>Basidiomycota</taxon>
        <taxon>Agaricomycotina</taxon>
        <taxon>Agaricomycetes</taxon>
        <taxon>Polyporales</taxon>
        <taxon>Irpicaceae</taxon>
        <taxon>Irpex</taxon>
    </lineage>
</organism>
<accession>A0ACB8UGR2</accession>
<protein>
    <submittedName>
        <fullName evidence="1">Uncharacterized protein</fullName>
    </submittedName>
</protein>